<dbReference type="InterPro" id="IPR002891">
    <property type="entry name" value="APS"/>
</dbReference>
<dbReference type="InterPro" id="IPR005225">
    <property type="entry name" value="Small_GTP-bd"/>
</dbReference>
<dbReference type="Proteomes" id="UP000315460">
    <property type="component" value="Unassembled WGS sequence"/>
</dbReference>
<dbReference type="NCBIfam" id="TIGR00231">
    <property type="entry name" value="small_GTP"/>
    <property type="match status" value="1"/>
</dbReference>
<dbReference type="PROSITE" id="PS51722">
    <property type="entry name" value="G_TR_2"/>
    <property type="match status" value="1"/>
</dbReference>
<keyword evidence="5 12" id="KW-0808">Transferase</keyword>
<dbReference type="PANTHER" id="PTHR23115">
    <property type="entry name" value="TRANSLATION FACTOR"/>
    <property type="match status" value="1"/>
</dbReference>
<dbReference type="NCBIfam" id="NF003478">
    <property type="entry name" value="PRK05124.1"/>
    <property type="match status" value="1"/>
</dbReference>
<dbReference type="InterPro" id="IPR009000">
    <property type="entry name" value="Transl_B-barrel_sf"/>
</dbReference>
<comment type="catalytic activity">
    <reaction evidence="1 12">
        <text>adenosine 5'-phosphosulfate + ATP = 3'-phosphoadenylyl sulfate + ADP + H(+)</text>
        <dbReference type="Rhea" id="RHEA:24152"/>
        <dbReference type="ChEBI" id="CHEBI:15378"/>
        <dbReference type="ChEBI" id="CHEBI:30616"/>
        <dbReference type="ChEBI" id="CHEBI:58243"/>
        <dbReference type="ChEBI" id="CHEBI:58339"/>
        <dbReference type="ChEBI" id="CHEBI:456216"/>
        <dbReference type="EC" id="2.7.1.25"/>
    </reaction>
</comment>
<dbReference type="InterPro" id="IPR044138">
    <property type="entry name" value="CysN_II"/>
</dbReference>
<dbReference type="CDD" id="cd04095">
    <property type="entry name" value="CysN_NoDQ_III"/>
    <property type="match status" value="1"/>
</dbReference>
<evidence type="ECO:0000256" key="12">
    <source>
        <dbReference type="HAMAP-Rule" id="MF_00065"/>
    </source>
</evidence>
<dbReference type="InterPro" id="IPR054696">
    <property type="entry name" value="GTP-eEF1A_C"/>
</dbReference>
<comment type="catalytic activity">
    <reaction evidence="11">
        <text>sulfate + ATP + H(+) = adenosine 5'-phosphosulfate + diphosphate</text>
        <dbReference type="Rhea" id="RHEA:18133"/>
        <dbReference type="ChEBI" id="CHEBI:15378"/>
        <dbReference type="ChEBI" id="CHEBI:16189"/>
        <dbReference type="ChEBI" id="CHEBI:30616"/>
        <dbReference type="ChEBI" id="CHEBI:33019"/>
        <dbReference type="ChEBI" id="CHEBI:58243"/>
        <dbReference type="EC" id="2.7.7.4"/>
    </reaction>
</comment>
<evidence type="ECO:0000256" key="10">
    <source>
        <dbReference type="ARBA" id="ARBA00023268"/>
    </source>
</evidence>
<dbReference type="Gene3D" id="3.40.50.300">
    <property type="entry name" value="P-loop containing nucleotide triphosphate hydrolases"/>
    <property type="match status" value="2"/>
</dbReference>
<evidence type="ECO:0000313" key="14">
    <source>
        <dbReference type="EMBL" id="SMO61370.1"/>
    </source>
</evidence>
<dbReference type="Pfam" id="PF22594">
    <property type="entry name" value="GTP-eEF1A_C"/>
    <property type="match status" value="1"/>
</dbReference>
<dbReference type="InterPro" id="IPR011779">
    <property type="entry name" value="SO4_adenylTrfase_lsu"/>
</dbReference>
<dbReference type="NCBIfam" id="TIGR02034">
    <property type="entry name" value="CysN"/>
    <property type="match status" value="1"/>
</dbReference>
<evidence type="ECO:0000256" key="6">
    <source>
        <dbReference type="ARBA" id="ARBA00022695"/>
    </source>
</evidence>
<comment type="similarity">
    <text evidence="3">In the C-terminal section; belongs to the APS kinase family.</text>
</comment>
<dbReference type="InterPro" id="IPR059117">
    <property type="entry name" value="APS_kinase_dom"/>
</dbReference>
<dbReference type="HAMAP" id="MF_00065">
    <property type="entry name" value="Adenylyl_sulf_kinase"/>
    <property type="match status" value="1"/>
</dbReference>
<dbReference type="Gene3D" id="2.40.30.10">
    <property type="entry name" value="Translation factors"/>
    <property type="match status" value="2"/>
</dbReference>
<keyword evidence="8 12" id="KW-0067">ATP-binding</keyword>
<proteinExistence type="inferred from homology"/>
<dbReference type="InterPro" id="IPR050100">
    <property type="entry name" value="TRAFAC_GTPase_members"/>
</dbReference>
<protein>
    <recommendedName>
        <fullName evidence="12">Adenylyl-sulfate kinase</fullName>
        <ecNumber evidence="12">2.7.1.25</ecNumber>
    </recommendedName>
    <alternativeName>
        <fullName evidence="12">APS kinase</fullName>
    </alternativeName>
    <alternativeName>
        <fullName evidence="12">ATP adenosine-5'-phosphosulfate 3'-phosphotransferase</fullName>
    </alternativeName>
    <alternativeName>
        <fullName evidence="12">Adenosine-5'-phosphosulfate kinase</fullName>
    </alternativeName>
</protein>
<keyword evidence="6 14" id="KW-0548">Nucleotidyltransferase</keyword>
<comment type="similarity">
    <text evidence="4">In the N-terminal section; belongs to the TRAFAC class translation factor GTPase superfamily. Classic translation factor GTPase family. CysN/NodQ subfamily.</text>
</comment>
<keyword evidence="12 14" id="KW-0418">Kinase</keyword>
<evidence type="ECO:0000256" key="8">
    <source>
        <dbReference type="ARBA" id="ARBA00022840"/>
    </source>
</evidence>
<dbReference type="InterPro" id="IPR009001">
    <property type="entry name" value="Transl_elong_EF1A/Init_IF2_C"/>
</dbReference>
<dbReference type="NCBIfam" id="NF004035">
    <property type="entry name" value="PRK05506.1"/>
    <property type="match status" value="1"/>
</dbReference>
<reference evidence="14 15" key="1">
    <citation type="submission" date="2017-05" db="EMBL/GenBank/DDBJ databases">
        <authorList>
            <person name="Varghese N."/>
            <person name="Submissions S."/>
        </authorList>
    </citation>
    <scope>NUCLEOTIDE SEQUENCE [LARGE SCALE GENOMIC DNA]</scope>
    <source>
        <strain evidence="14 15">DSM 45139</strain>
    </source>
</reference>
<keyword evidence="10" id="KW-0511">Multifunctional enzyme</keyword>
<evidence type="ECO:0000256" key="2">
    <source>
        <dbReference type="ARBA" id="ARBA00002357"/>
    </source>
</evidence>
<dbReference type="PRINTS" id="PR00315">
    <property type="entry name" value="ELONGATNFCT"/>
</dbReference>
<dbReference type="GO" id="GO:0016779">
    <property type="term" value="F:nucleotidyltransferase activity"/>
    <property type="evidence" value="ECO:0007669"/>
    <property type="project" value="UniProtKB-KW"/>
</dbReference>
<evidence type="ECO:0000256" key="3">
    <source>
        <dbReference type="ARBA" id="ARBA00005438"/>
    </source>
</evidence>
<dbReference type="CDD" id="cd04166">
    <property type="entry name" value="CysN_ATPS"/>
    <property type="match status" value="1"/>
</dbReference>
<feature type="active site" description="Phosphoserine intermediate" evidence="12">
    <location>
        <position position="529"/>
    </location>
</feature>
<feature type="binding site" evidence="12">
    <location>
        <begin position="455"/>
        <end position="462"/>
    </location>
    <ligand>
        <name>ATP</name>
        <dbReference type="ChEBI" id="CHEBI:30616"/>
    </ligand>
</feature>
<keyword evidence="9" id="KW-0342">GTP-binding</keyword>
<dbReference type="InterPro" id="IPR000795">
    <property type="entry name" value="T_Tr_GTP-bd_dom"/>
</dbReference>
<keyword evidence="7 12" id="KW-0547">Nucleotide-binding</keyword>
<comment type="similarity">
    <text evidence="12">Belongs to the APS kinase family.</text>
</comment>
<accession>A0ABY1N0I9</accession>
<dbReference type="InterPro" id="IPR041757">
    <property type="entry name" value="CysN_GTP-bd"/>
</dbReference>
<dbReference type="Pfam" id="PF00009">
    <property type="entry name" value="GTP_EFTU"/>
    <property type="match status" value="1"/>
</dbReference>
<evidence type="ECO:0000256" key="9">
    <source>
        <dbReference type="ARBA" id="ARBA00023134"/>
    </source>
</evidence>
<evidence type="ECO:0000313" key="15">
    <source>
        <dbReference type="Proteomes" id="UP000315460"/>
    </source>
</evidence>
<evidence type="ECO:0000256" key="7">
    <source>
        <dbReference type="ARBA" id="ARBA00022741"/>
    </source>
</evidence>
<evidence type="ECO:0000256" key="11">
    <source>
        <dbReference type="ARBA" id="ARBA00049370"/>
    </source>
</evidence>
<dbReference type="GO" id="GO:0016301">
    <property type="term" value="F:kinase activity"/>
    <property type="evidence" value="ECO:0007669"/>
    <property type="project" value="UniProtKB-KW"/>
</dbReference>
<dbReference type="EMBL" id="FXTG01000002">
    <property type="protein sequence ID" value="SMO61370.1"/>
    <property type="molecule type" value="Genomic_DNA"/>
</dbReference>
<comment type="caution">
    <text evidence="14">The sequence shown here is derived from an EMBL/GenBank/DDBJ whole genome shotgun (WGS) entry which is preliminary data.</text>
</comment>
<sequence length="625" mass="68019">MSEMLRIATAGSVDDGKSTLIGRLLYDSKAIFADQLDALEVTSKARGSEAPDLSLLTDGLRAEREQGITIDVAYRYFATPKRKFIIADTPGHEQYTRNMVTGASTADVAIILIDARHGVLEQSRRHAFLASLLAIPHLIVCINKMDLVDYSQEVYEQIRQEFEQFAAKLEVSDLSFIPISALTGANVVTRSEAMSWYTGSALLDKLETLHIASDRNLIDVRLPVQYVIRPHASRDAGLHDFRGYAGTVAGGVIKAGDEVTVLPAGKTTTVSAVWGPGGARLEEAFAGQAVTVELADDIDISRGDMICRPQNRPFVTQDLDAMVCWLTEESELDPQRKYVIQHTTRSTRAAVEKIDYRLDVNTLHRDIGVTSLGLNEIGRVTIRSQQPLMFDSYRRSRETGSFILVDEATNATVAAGMITGPAVRQENVVWQDNAVDRNGRPAPTGAAGLTVWLTGLSGSGKSTIAMETERQLVEQGRAAYLLDGDNLRHGLNSDLGFSDADRAENVRRTGEVALILADSGQVAVVSQISPERGAREAVRRAHKEAGLRFVEVFVDTPLEVCEQRDPKGLYARARAGEISGFTGIDSPYEEPLAPDLHLTVADGPVKEMARRVLAAIEGATVAVHG</sequence>
<dbReference type="NCBIfam" id="NF003013">
    <property type="entry name" value="PRK03846.1"/>
    <property type="match status" value="1"/>
</dbReference>
<dbReference type="SUPFAM" id="SSF50447">
    <property type="entry name" value="Translation proteins"/>
    <property type="match status" value="1"/>
</dbReference>
<organism evidence="14 15">
    <name type="scientific">Dietzia kunjamensis subsp. schimae</name>
    <dbReference type="NCBI Taxonomy" id="498198"/>
    <lineage>
        <taxon>Bacteria</taxon>
        <taxon>Bacillati</taxon>
        <taxon>Actinomycetota</taxon>
        <taxon>Actinomycetes</taxon>
        <taxon>Mycobacteriales</taxon>
        <taxon>Dietziaceae</taxon>
        <taxon>Dietzia</taxon>
    </lineage>
</organism>
<dbReference type="InterPro" id="IPR027417">
    <property type="entry name" value="P-loop_NTPase"/>
</dbReference>
<keyword evidence="12" id="KW-0597">Phosphoprotein</keyword>
<evidence type="ECO:0000256" key="4">
    <source>
        <dbReference type="ARBA" id="ARBA00007237"/>
    </source>
</evidence>
<name>A0ABY1N0I9_9ACTN</name>
<evidence type="ECO:0000256" key="5">
    <source>
        <dbReference type="ARBA" id="ARBA00022679"/>
    </source>
</evidence>
<dbReference type="RefSeq" id="WP_154829629.1">
    <property type="nucleotide sequence ID" value="NZ_BAAAQH010000005.1"/>
</dbReference>
<dbReference type="EC" id="2.7.1.25" evidence="12"/>
<dbReference type="InterPro" id="IPR031157">
    <property type="entry name" value="G_TR_CS"/>
</dbReference>
<keyword evidence="15" id="KW-1185">Reference proteome</keyword>
<evidence type="ECO:0000259" key="13">
    <source>
        <dbReference type="PROSITE" id="PS51722"/>
    </source>
</evidence>
<dbReference type="Pfam" id="PF01583">
    <property type="entry name" value="APS_kinase"/>
    <property type="match status" value="1"/>
</dbReference>
<evidence type="ECO:0000256" key="1">
    <source>
        <dbReference type="ARBA" id="ARBA00001823"/>
    </source>
</evidence>
<gene>
    <name evidence="12" type="primary">cysC</name>
    <name evidence="14" type="ORF">SAMN06265174_102613</name>
</gene>
<dbReference type="PROSITE" id="PS00301">
    <property type="entry name" value="G_TR_1"/>
    <property type="match status" value="1"/>
</dbReference>
<feature type="domain" description="Tr-type G" evidence="13">
    <location>
        <begin position="2"/>
        <end position="215"/>
    </location>
</feature>
<dbReference type="NCBIfam" id="TIGR00455">
    <property type="entry name" value="apsK"/>
    <property type="match status" value="1"/>
</dbReference>
<dbReference type="SUPFAM" id="SSF50465">
    <property type="entry name" value="EF-Tu/eEF-1alpha/eIF2-gamma C-terminal domain"/>
    <property type="match status" value="1"/>
</dbReference>
<dbReference type="InterPro" id="IPR044139">
    <property type="entry name" value="CysN_NoDQ_III"/>
</dbReference>
<dbReference type="SUPFAM" id="SSF52540">
    <property type="entry name" value="P-loop containing nucleoside triphosphate hydrolases"/>
    <property type="match status" value="2"/>
</dbReference>
<dbReference type="CDD" id="cd02027">
    <property type="entry name" value="APSK"/>
    <property type="match status" value="1"/>
</dbReference>
<comment type="pathway">
    <text evidence="12">Sulfur metabolism; hydrogen sulfide biosynthesis; sulfite from sulfate: step 2/3.</text>
</comment>
<comment type="function">
    <text evidence="2">APS kinase catalyzes the synthesis of activated sulfate.</text>
</comment>
<comment type="function">
    <text evidence="12">Catalyzes the synthesis of activated sulfate.</text>
</comment>
<dbReference type="CDD" id="cd03695">
    <property type="entry name" value="CysN_NodQ_II"/>
    <property type="match status" value="1"/>
</dbReference>